<evidence type="ECO:0000256" key="7">
    <source>
        <dbReference type="ARBA" id="ARBA00022553"/>
    </source>
</evidence>
<dbReference type="Pfam" id="PF00512">
    <property type="entry name" value="HisKA"/>
    <property type="match status" value="1"/>
</dbReference>
<dbReference type="PANTHER" id="PTHR45453:SF1">
    <property type="entry name" value="PHOSPHATE REGULON SENSOR PROTEIN PHOR"/>
    <property type="match status" value="1"/>
</dbReference>
<dbReference type="InterPro" id="IPR004358">
    <property type="entry name" value="Sig_transdc_His_kin-like_C"/>
</dbReference>
<dbReference type="AlphaFoldDB" id="A0AAW7X927"/>
<evidence type="ECO:0000256" key="4">
    <source>
        <dbReference type="ARBA" id="ARBA00019665"/>
    </source>
</evidence>
<dbReference type="InterPro" id="IPR000014">
    <property type="entry name" value="PAS"/>
</dbReference>
<dbReference type="CDD" id="cd00082">
    <property type="entry name" value="HisKA"/>
    <property type="match status" value="1"/>
</dbReference>
<dbReference type="InterPro" id="IPR021766">
    <property type="entry name" value="PhoR_N"/>
</dbReference>
<dbReference type="FunFam" id="3.30.565.10:FF:000032">
    <property type="entry name" value="Phosphate regulon sensor histidine kinase PhoR"/>
    <property type="match status" value="1"/>
</dbReference>
<dbReference type="SMART" id="SM00388">
    <property type="entry name" value="HisKA"/>
    <property type="match status" value="1"/>
</dbReference>
<keyword evidence="6" id="KW-1003">Cell membrane</keyword>
<dbReference type="GO" id="GO:0000155">
    <property type="term" value="F:phosphorelay sensor kinase activity"/>
    <property type="evidence" value="ECO:0007669"/>
    <property type="project" value="InterPro"/>
</dbReference>
<dbReference type="FunFam" id="1.10.287.130:FF:000001">
    <property type="entry name" value="Two-component sensor histidine kinase"/>
    <property type="match status" value="1"/>
</dbReference>
<dbReference type="GO" id="GO:0006817">
    <property type="term" value="P:phosphate ion transport"/>
    <property type="evidence" value="ECO:0007669"/>
    <property type="project" value="UniProtKB-KW"/>
</dbReference>
<evidence type="ECO:0000256" key="6">
    <source>
        <dbReference type="ARBA" id="ARBA00022475"/>
    </source>
</evidence>
<evidence type="ECO:0000256" key="2">
    <source>
        <dbReference type="ARBA" id="ARBA00004236"/>
    </source>
</evidence>
<comment type="function">
    <text evidence="17">Member of the two-component regulatory system PhoR/PhoB involved in the phosphate regulon genes expression. PhoR may function as a membrane-associated protein kinase that phosphorylates PhoB in response to environmental signals.</text>
</comment>
<dbReference type="EMBL" id="JAUOPB010000011">
    <property type="protein sequence ID" value="MDO6423785.1"/>
    <property type="molecule type" value="Genomic_DNA"/>
</dbReference>
<keyword evidence="9" id="KW-0808">Transferase</keyword>
<dbReference type="Pfam" id="PF11808">
    <property type="entry name" value="PhoR"/>
    <property type="match status" value="1"/>
</dbReference>
<evidence type="ECO:0000256" key="12">
    <source>
        <dbReference type="ARBA" id="ARBA00022777"/>
    </source>
</evidence>
<dbReference type="InterPro" id="IPR050351">
    <property type="entry name" value="BphY/WalK/GraS-like"/>
</dbReference>
<comment type="caution">
    <text evidence="20">The sequence shown here is derived from an EMBL/GenBank/DDBJ whole genome shotgun (WGS) entry which is preliminary data.</text>
</comment>
<keyword evidence="16 18" id="KW-0472">Membrane</keyword>
<dbReference type="Proteomes" id="UP001169760">
    <property type="component" value="Unassembled WGS sequence"/>
</dbReference>
<keyword evidence="10 18" id="KW-0812">Transmembrane</keyword>
<keyword evidence="14 18" id="KW-1133">Transmembrane helix</keyword>
<evidence type="ECO:0000256" key="9">
    <source>
        <dbReference type="ARBA" id="ARBA00022679"/>
    </source>
</evidence>
<dbReference type="InterPro" id="IPR005467">
    <property type="entry name" value="His_kinase_dom"/>
</dbReference>
<keyword evidence="5" id="KW-0813">Transport</keyword>
<dbReference type="Pfam" id="PF13188">
    <property type="entry name" value="PAS_8"/>
    <property type="match status" value="1"/>
</dbReference>
<gene>
    <name evidence="20" type="primary">phoR</name>
    <name evidence="20" type="ORF">Q4521_14980</name>
</gene>
<dbReference type="GO" id="GO:0005886">
    <property type="term" value="C:plasma membrane"/>
    <property type="evidence" value="ECO:0007669"/>
    <property type="project" value="UniProtKB-SubCell"/>
</dbReference>
<protein>
    <recommendedName>
        <fullName evidence="4">Phosphate regulon sensor protein PhoR</fullName>
        <ecNumber evidence="3">2.7.13.3</ecNumber>
    </recommendedName>
</protein>
<dbReference type="PRINTS" id="PR00344">
    <property type="entry name" value="BCTRLSENSOR"/>
</dbReference>
<name>A0AAW7X927_9GAMM</name>
<comment type="catalytic activity">
    <reaction evidence="1">
        <text>ATP + protein L-histidine = ADP + protein N-phospho-L-histidine.</text>
        <dbReference type="EC" id="2.7.13.3"/>
    </reaction>
</comment>
<dbReference type="Gene3D" id="3.30.450.20">
    <property type="entry name" value="PAS domain"/>
    <property type="match status" value="1"/>
</dbReference>
<dbReference type="EC" id="2.7.13.3" evidence="3"/>
<dbReference type="CDD" id="cd00130">
    <property type="entry name" value="PAS"/>
    <property type="match status" value="1"/>
</dbReference>
<comment type="subcellular location">
    <subcellularLocation>
        <location evidence="2">Cell membrane</location>
    </subcellularLocation>
</comment>
<keyword evidence="11" id="KW-0547">Nucleotide-binding</keyword>
<evidence type="ECO:0000256" key="15">
    <source>
        <dbReference type="ARBA" id="ARBA00023012"/>
    </source>
</evidence>
<keyword evidence="15" id="KW-0902">Two-component regulatory system</keyword>
<dbReference type="PROSITE" id="PS50109">
    <property type="entry name" value="HIS_KIN"/>
    <property type="match status" value="1"/>
</dbReference>
<dbReference type="GO" id="GO:0004721">
    <property type="term" value="F:phosphoprotein phosphatase activity"/>
    <property type="evidence" value="ECO:0007669"/>
    <property type="project" value="InterPro"/>
</dbReference>
<evidence type="ECO:0000256" key="1">
    <source>
        <dbReference type="ARBA" id="ARBA00000085"/>
    </source>
</evidence>
<proteinExistence type="predicted"/>
<dbReference type="Gene3D" id="1.10.287.130">
    <property type="match status" value="1"/>
</dbReference>
<dbReference type="SMART" id="SM00387">
    <property type="entry name" value="HATPase_c"/>
    <property type="match status" value="1"/>
</dbReference>
<evidence type="ECO:0000256" key="8">
    <source>
        <dbReference type="ARBA" id="ARBA00022592"/>
    </source>
</evidence>
<dbReference type="InterPro" id="IPR036890">
    <property type="entry name" value="HATPase_C_sf"/>
</dbReference>
<dbReference type="InterPro" id="IPR003594">
    <property type="entry name" value="HATPase_dom"/>
</dbReference>
<evidence type="ECO:0000256" key="3">
    <source>
        <dbReference type="ARBA" id="ARBA00012438"/>
    </source>
</evidence>
<keyword evidence="8" id="KW-0592">Phosphate transport</keyword>
<accession>A0AAW7X927</accession>
<evidence type="ECO:0000256" key="10">
    <source>
        <dbReference type="ARBA" id="ARBA00022692"/>
    </source>
</evidence>
<dbReference type="PANTHER" id="PTHR45453">
    <property type="entry name" value="PHOSPHATE REGULON SENSOR PROTEIN PHOR"/>
    <property type="match status" value="1"/>
</dbReference>
<dbReference type="SUPFAM" id="SSF55874">
    <property type="entry name" value="ATPase domain of HSP90 chaperone/DNA topoisomerase II/histidine kinase"/>
    <property type="match status" value="1"/>
</dbReference>
<evidence type="ECO:0000256" key="17">
    <source>
        <dbReference type="ARBA" id="ARBA00025207"/>
    </source>
</evidence>
<dbReference type="Gene3D" id="3.30.565.10">
    <property type="entry name" value="Histidine kinase-like ATPase, C-terminal domain"/>
    <property type="match status" value="1"/>
</dbReference>
<keyword evidence="12 20" id="KW-0418">Kinase</keyword>
<dbReference type="GO" id="GO:0005524">
    <property type="term" value="F:ATP binding"/>
    <property type="evidence" value="ECO:0007669"/>
    <property type="project" value="UniProtKB-KW"/>
</dbReference>
<evidence type="ECO:0000259" key="19">
    <source>
        <dbReference type="PROSITE" id="PS50109"/>
    </source>
</evidence>
<dbReference type="InterPro" id="IPR036097">
    <property type="entry name" value="HisK_dim/P_sf"/>
</dbReference>
<dbReference type="InterPro" id="IPR003661">
    <property type="entry name" value="HisK_dim/P_dom"/>
</dbReference>
<keyword evidence="7" id="KW-0597">Phosphoprotein</keyword>
<dbReference type="InterPro" id="IPR014310">
    <property type="entry name" value="Sig_transdc_His_kinase_PhoR"/>
</dbReference>
<feature type="transmembrane region" description="Helical" evidence="18">
    <location>
        <begin position="12"/>
        <end position="32"/>
    </location>
</feature>
<dbReference type="Pfam" id="PF02518">
    <property type="entry name" value="HATPase_c"/>
    <property type="match status" value="1"/>
</dbReference>
<dbReference type="NCBIfam" id="TIGR02966">
    <property type="entry name" value="phoR_proteo"/>
    <property type="match status" value="1"/>
</dbReference>
<evidence type="ECO:0000256" key="18">
    <source>
        <dbReference type="SAM" id="Phobius"/>
    </source>
</evidence>
<dbReference type="RefSeq" id="WP_303493349.1">
    <property type="nucleotide sequence ID" value="NZ_JAUOPB010000011.1"/>
</dbReference>
<dbReference type="GO" id="GO:0016036">
    <property type="term" value="P:cellular response to phosphate starvation"/>
    <property type="evidence" value="ECO:0007669"/>
    <property type="project" value="TreeGrafter"/>
</dbReference>
<organism evidence="20 21">
    <name type="scientific">Saccharophagus degradans</name>
    <dbReference type="NCBI Taxonomy" id="86304"/>
    <lineage>
        <taxon>Bacteria</taxon>
        <taxon>Pseudomonadati</taxon>
        <taxon>Pseudomonadota</taxon>
        <taxon>Gammaproteobacteria</taxon>
        <taxon>Cellvibrionales</taxon>
        <taxon>Cellvibrionaceae</taxon>
        <taxon>Saccharophagus</taxon>
    </lineage>
</organism>
<evidence type="ECO:0000256" key="5">
    <source>
        <dbReference type="ARBA" id="ARBA00022448"/>
    </source>
</evidence>
<evidence type="ECO:0000256" key="11">
    <source>
        <dbReference type="ARBA" id="ARBA00022741"/>
    </source>
</evidence>
<reference evidence="20" key="1">
    <citation type="submission" date="2023-07" db="EMBL/GenBank/DDBJ databases">
        <title>Genome content predicts the carbon catabolic preferences of heterotrophic bacteria.</title>
        <authorList>
            <person name="Gralka M."/>
        </authorList>
    </citation>
    <scope>NUCLEOTIDE SEQUENCE</scope>
    <source>
        <strain evidence="20">I3M17_2</strain>
    </source>
</reference>
<sequence length="434" mass="49138">MIRRGFAVELRWFVLSMAAAAIVGVAVGYFLVVMCLALLLYVCWLFYNITRLEAWIIAARRKTNPRNELYGIFGEIAEDVVLLRKRYQKEKLRLQAVVSRVQDMTSALTDGVVLLDSLGNIEWWNEAAKQMFDLRDVDHGHKLTNIIRHPRFVKYFENGKYGDPLELEGIRHPDQHLQFQIHPFGQGERLVVLRDVTRVYKLEQMRKDFVANVSHELRTPLTVVRGYIETLSDAPSIPPAWARALTAMQGQCQRMTALINDLITLTKLETDEREIRQEAVDIGPLIQTIMSDAQALNGESTHTLIHKGDENLVLRGNEKELRSAVSNLVFNAMKYSPDGCKIEVQYTANEHDVVISVSDTGVGIDPKHLPRLTERFYRVDGGRATTMGGTGLGLAIVKHVLLRHDAQLRISSKVGKGSTFSCHFPKARLIKRAK</sequence>
<dbReference type="InterPro" id="IPR035965">
    <property type="entry name" value="PAS-like_dom_sf"/>
</dbReference>
<evidence type="ECO:0000313" key="20">
    <source>
        <dbReference type="EMBL" id="MDO6423785.1"/>
    </source>
</evidence>
<evidence type="ECO:0000313" key="21">
    <source>
        <dbReference type="Proteomes" id="UP001169760"/>
    </source>
</evidence>
<keyword evidence="13" id="KW-0067">ATP-binding</keyword>
<dbReference type="SUPFAM" id="SSF47384">
    <property type="entry name" value="Homodimeric domain of signal transducing histidine kinase"/>
    <property type="match status" value="1"/>
</dbReference>
<feature type="domain" description="Histidine kinase" evidence="19">
    <location>
        <begin position="212"/>
        <end position="428"/>
    </location>
</feature>
<dbReference type="SUPFAM" id="SSF55785">
    <property type="entry name" value="PYP-like sensor domain (PAS domain)"/>
    <property type="match status" value="1"/>
</dbReference>
<evidence type="ECO:0000256" key="14">
    <source>
        <dbReference type="ARBA" id="ARBA00022989"/>
    </source>
</evidence>
<evidence type="ECO:0000256" key="13">
    <source>
        <dbReference type="ARBA" id="ARBA00022840"/>
    </source>
</evidence>
<evidence type="ECO:0000256" key="16">
    <source>
        <dbReference type="ARBA" id="ARBA00023136"/>
    </source>
</evidence>